<feature type="domain" description="Histidine kinase" evidence="15">
    <location>
        <begin position="253"/>
        <end position="469"/>
    </location>
</feature>
<evidence type="ECO:0000256" key="11">
    <source>
        <dbReference type="ARBA" id="ARBA00022989"/>
    </source>
</evidence>
<dbReference type="InterPro" id="IPR050398">
    <property type="entry name" value="HssS/ArlS-like"/>
</dbReference>
<dbReference type="RefSeq" id="WP_058918973.1">
    <property type="nucleotide sequence ID" value="NZ_JBHSQC010000001.1"/>
</dbReference>
<comment type="caution">
    <text evidence="17">The sequence shown here is derived from an EMBL/GenBank/DDBJ whole genome shotgun (WGS) entry which is preliminary data.</text>
</comment>
<keyword evidence="11 14" id="KW-1133">Transmembrane helix</keyword>
<dbReference type="PROSITE" id="PS50885">
    <property type="entry name" value="HAMP"/>
    <property type="match status" value="1"/>
</dbReference>
<protein>
    <recommendedName>
        <fullName evidence="3">histidine kinase</fullName>
        <ecNumber evidence="3">2.7.13.3</ecNumber>
    </recommendedName>
</protein>
<evidence type="ECO:0000256" key="3">
    <source>
        <dbReference type="ARBA" id="ARBA00012438"/>
    </source>
</evidence>
<evidence type="ECO:0000259" key="15">
    <source>
        <dbReference type="PROSITE" id="PS50109"/>
    </source>
</evidence>
<dbReference type="Gene3D" id="6.10.340.10">
    <property type="match status" value="1"/>
</dbReference>
<dbReference type="SMART" id="SM00304">
    <property type="entry name" value="HAMP"/>
    <property type="match status" value="1"/>
</dbReference>
<dbReference type="EC" id="2.7.13.3" evidence="3"/>
<dbReference type="InterPro" id="IPR003661">
    <property type="entry name" value="HisK_dim/P_dom"/>
</dbReference>
<evidence type="ECO:0000256" key="5">
    <source>
        <dbReference type="ARBA" id="ARBA00022553"/>
    </source>
</evidence>
<comment type="catalytic activity">
    <reaction evidence="1">
        <text>ATP + protein L-histidine = ADP + protein N-phospho-L-histidine.</text>
        <dbReference type="EC" id="2.7.13.3"/>
    </reaction>
</comment>
<dbReference type="InterPro" id="IPR003660">
    <property type="entry name" value="HAMP_dom"/>
</dbReference>
<keyword evidence="7 14" id="KW-0812">Transmembrane</keyword>
<dbReference type="PANTHER" id="PTHR45528">
    <property type="entry name" value="SENSOR HISTIDINE KINASE CPXA"/>
    <property type="match status" value="1"/>
</dbReference>
<evidence type="ECO:0000259" key="16">
    <source>
        <dbReference type="PROSITE" id="PS50885"/>
    </source>
</evidence>
<feature type="transmembrane region" description="Helical" evidence="14">
    <location>
        <begin position="166"/>
        <end position="187"/>
    </location>
</feature>
<dbReference type="Gene3D" id="1.10.287.130">
    <property type="match status" value="1"/>
</dbReference>
<dbReference type="InterPro" id="IPR004358">
    <property type="entry name" value="Sig_transdc_His_kin-like_C"/>
</dbReference>
<evidence type="ECO:0000313" key="17">
    <source>
        <dbReference type="EMBL" id="MFD1800302.1"/>
    </source>
</evidence>
<feature type="transmembrane region" description="Helical" evidence="14">
    <location>
        <begin position="127"/>
        <end position="146"/>
    </location>
</feature>
<evidence type="ECO:0000256" key="14">
    <source>
        <dbReference type="SAM" id="Phobius"/>
    </source>
</evidence>
<dbReference type="Pfam" id="PF00512">
    <property type="entry name" value="HisKA"/>
    <property type="match status" value="1"/>
</dbReference>
<evidence type="ECO:0000256" key="13">
    <source>
        <dbReference type="ARBA" id="ARBA00023136"/>
    </source>
</evidence>
<evidence type="ECO:0000313" key="18">
    <source>
        <dbReference type="Proteomes" id="UP001597285"/>
    </source>
</evidence>
<feature type="transmembrane region" description="Helical" evidence="14">
    <location>
        <begin position="6"/>
        <end position="29"/>
    </location>
</feature>
<keyword evidence="12" id="KW-0902">Two-component regulatory system</keyword>
<dbReference type="CDD" id="cd00082">
    <property type="entry name" value="HisKA"/>
    <property type="match status" value="1"/>
</dbReference>
<evidence type="ECO:0000256" key="10">
    <source>
        <dbReference type="ARBA" id="ARBA00022840"/>
    </source>
</evidence>
<dbReference type="SMART" id="SM00387">
    <property type="entry name" value="HATPase_c"/>
    <property type="match status" value="1"/>
</dbReference>
<dbReference type="InterPro" id="IPR003594">
    <property type="entry name" value="HATPase_dom"/>
</dbReference>
<reference evidence="18" key="1">
    <citation type="journal article" date="2019" name="Int. J. Syst. Evol. Microbiol.">
        <title>The Global Catalogue of Microorganisms (GCM) 10K type strain sequencing project: providing services to taxonomists for standard genome sequencing and annotation.</title>
        <authorList>
            <consortium name="The Broad Institute Genomics Platform"/>
            <consortium name="The Broad Institute Genome Sequencing Center for Infectious Disease"/>
            <person name="Wu L."/>
            <person name="Ma J."/>
        </authorList>
    </citation>
    <scope>NUCLEOTIDE SEQUENCE [LARGE SCALE GENOMIC DNA]</scope>
    <source>
        <strain evidence="18">KCTC 42143</strain>
    </source>
</reference>
<dbReference type="Pfam" id="PF02518">
    <property type="entry name" value="HATPase_c"/>
    <property type="match status" value="1"/>
</dbReference>
<feature type="domain" description="HAMP" evidence="16">
    <location>
        <begin position="186"/>
        <end position="238"/>
    </location>
</feature>
<evidence type="ECO:0000256" key="9">
    <source>
        <dbReference type="ARBA" id="ARBA00022777"/>
    </source>
</evidence>
<evidence type="ECO:0000256" key="1">
    <source>
        <dbReference type="ARBA" id="ARBA00000085"/>
    </source>
</evidence>
<dbReference type="InterPro" id="IPR036097">
    <property type="entry name" value="HisK_dim/P_sf"/>
</dbReference>
<dbReference type="PRINTS" id="PR00344">
    <property type="entry name" value="BCTRLSENSOR"/>
</dbReference>
<dbReference type="InterPro" id="IPR005467">
    <property type="entry name" value="His_kinase_dom"/>
</dbReference>
<keyword evidence="10 17" id="KW-0067">ATP-binding</keyword>
<keyword evidence="9" id="KW-0418">Kinase</keyword>
<keyword evidence="18" id="KW-1185">Reference proteome</keyword>
<dbReference type="Pfam" id="PF00672">
    <property type="entry name" value="HAMP"/>
    <property type="match status" value="1"/>
</dbReference>
<proteinExistence type="predicted"/>
<keyword evidence="8" id="KW-0547">Nucleotide-binding</keyword>
<evidence type="ECO:0000256" key="6">
    <source>
        <dbReference type="ARBA" id="ARBA00022679"/>
    </source>
</evidence>
<evidence type="ECO:0000256" key="4">
    <source>
        <dbReference type="ARBA" id="ARBA00022475"/>
    </source>
</evidence>
<dbReference type="SUPFAM" id="SSF158472">
    <property type="entry name" value="HAMP domain-like"/>
    <property type="match status" value="1"/>
</dbReference>
<dbReference type="Proteomes" id="UP001597285">
    <property type="component" value="Unassembled WGS sequence"/>
</dbReference>
<organism evidence="17 18">
    <name type="scientific">Carnobacterium antarcticum</name>
    <dbReference type="NCBI Taxonomy" id="2126436"/>
    <lineage>
        <taxon>Bacteria</taxon>
        <taxon>Bacillati</taxon>
        <taxon>Bacillota</taxon>
        <taxon>Bacilli</taxon>
        <taxon>Lactobacillales</taxon>
        <taxon>Carnobacteriaceae</taxon>
        <taxon>Carnobacterium</taxon>
    </lineage>
</organism>
<dbReference type="CDD" id="cd06225">
    <property type="entry name" value="HAMP"/>
    <property type="match status" value="1"/>
</dbReference>
<keyword evidence="5" id="KW-0597">Phosphoprotein</keyword>
<evidence type="ECO:0000256" key="8">
    <source>
        <dbReference type="ARBA" id="ARBA00022741"/>
    </source>
</evidence>
<gene>
    <name evidence="17" type="ORF">ACFSBK_10635</name>
</gene>
<comment type="subcellular location">
    <subcellularLocation>
        <location evidence="2">Cell membrane</location>
        <topology evidence="2">Multi-pass membrane protein</topology>
    </subcellularLocation>
</comment>
<keyword evidence="4" id="KW-1003">Cell membrane</keyword>
<name>A0ABW4NTW6_9LACT</name>
<keyword evidence="6" id="KW-0808">Transferase</keyword>
<dbReference type="InterPro" id="IPR036890">
    <property type="entry name" value="HATPase_C_sf"/>
</dbReference>
<dbReference type="SMART" id="SM00388">
    <property type="entry name" value="HisKA"/>
    <property type="match status" value="1"/>
</dbReference>
<sequence>MKLKYFYQQMLAFFTVIMTMLIILGFSFLQFAKNTTYRNTETQLYGYAEALIEGDLQTDQLDTGQIILKNQGVTLSVFNSEDQMIYPQAESNYSSGISAADMKKLEEGQRISLTVRQKDFYGNNREIALVYLPFYVKASGVFSGFVAVSSPISGIEANLTELRDNLFSAFLFSSLGAIVMSLLFAKYQVNRINRLRKATHTVAQGKFDVHLENYGRDEFDDLASDFNSMVGSLKDSHEEIERQENRRRQFMADAAHEMRTPLTTINGLLEGLEHDMIPENQKQRSIELMRNETRRLIRLVNENLDYEKIRTNQIMLYKQNFNVQEALEIIIEQLSTKAKTAKNTLVLDCPSEMMIYADYDRFIQIMVNLIQNAIQFTQDGEIKLTGWVEDNASIVTIEDSGIGMDAEEVKNIWERYYKADVSRKNTKYGESGLGLAIVQQLMNLHGAKISVESTPGKGTLFTLVFPSESSQSEKQTKD</sequence>
<dbReference type="PANTHER" id="PTHR45528:SF1">
    <property type="entry name" value="SENSOR HISTIDINE KINASE CPXA"/>
    <property type="match status" value="1"/>
</dbReference>
<dbReference type="EMBL" id="JBHUFF010000019">
    <property type="protein sequence ID" value="MFD1800302.1"/>
    <property type="molecule type" value="Genomic_DNA"/>
</dbReference>
<dbReference type="Gene3D" id="3.30.565.10">
    <property type="entry name" value="Histidine kinase-like ATPase, C-terminal domain"/>
    <property type="match status" value="1"/>
</dbReference>
<evidence type="ECO:0000256" key="2">
    <source>
        <dbReference type="ARBA" id="ARBA00004651"/>
    </source>
</evidence>
<accession>A0ABW4NTW6</accession>
<dbReference type="SUPFAM" id="SSF55874">
    <property type="entry name" value="ATPase domain of HSP90 chaperone/DNA topoisomerase II/histidine kinase"/>
    <property type="match status" value="1"/>
</dbReference>
<evidence type="ECO:0000256" key="7">
    <source>
        <dbReference type="ARBA" id="ARBA00022692"/>
    </source>
</evidence>
<dbReference type="PROSITE" id="PS50109">
    <property type="entry name" value="HIS_KIN"/>
    <property type="match status" value="1"/>
</dbReference>
<dbReference type="GO" id="GO:0005524">
    <property type="term" value="F:ATP binding"/>
    <property type="evidence" value="ECO:0007669"/>
    <property type="project" value="UniProtKB-KW"/>
</dbReference>
<dbReference type="SUPFAM" id="SSF47384">
    <property type="entry name" value="Homodimeric domain of signal transducing histidine kinase"/>
    <property type="match status" value="1"/>
</dbReference>
<keyword evidence="13 14" id="KW-0472">Membrane</keyword>
<evidence type="ECO:0000256" key="12">
    <source>
        <dbReference type="ARBA" id="ARBA00023012"/>
    </source>
</evidence>